<evidence type="ECO:0000313" key="2">
    <source>
        <dbReference type="Proteomes" id="UP000199060"/>
    </source>
</evidence>
<dbReference type="STRING" id="686796.SAMN04488104_105014"/>
<keyword evidence="2" id="KW-1185">Reference proteome</keyword>
<dbReference type="SUPFAM" id="SSF53756">
    <property type="entry name" value="UDP-Glycosyltransferase/glycogen phosphorylase"/>
    <property type="match status" value="1"/>
</dbReference>
<protein>
    <submittedName>
        <fullName evidence="1">Glycosyltransferase involved in cell wall bisynthesis</fullName>
    </submittedName>
</protein>
<organism evidence="1 2">
    <name type="scientific">Algoriphagus faecimaris</name>
    <dbReference type="NCBI Taxonomy" id="686796"/>
    <lineage>
        <taxon>Bacteria</taxon>
        <taxon>Pseudomonadati</taxon>
        <taxon>Bacteroidota</taxon>
        <taxon>Cytophagia</taxon>
        <taxon>Cytophagales</taxon>
        <taxon>Cyclobacteriaceae</taxon>
        <taxon>Algoriphagus</taxon>
    </lineage>
</organism>
<dbReference type="Proteomes" id="UP000199060">
    <property type="component" value="Unassembled WGS sequence"/>
</dbReference>
<proteinExistence type="predicted"/>
<dbReference type="AlphaFoldDB" id="A0A1G6X1A4"/>
<dbReference type="EMBL" id="FNAC01000050">
    <property type="protein sequence ID" value="SDD71898.1"/>
    <property type="molecule type" value="Genomic_DNA"/>
</dbReference>
<sequence length="375" mass="43272">MHGDKENKPIILIASGLKPIRDSRAFEKLGLSLRETNKYSLNFIGFSLKSPLNQEGIRFFSSINDTKSLLKRILMPLRFLYTLLKIRPQLVICCTWEYLPIAKLLKPILNFKLIYDVQENYIANLNLNPNLSTWRKQLAKSLIKKAERSKGIDYYLLAEAVYKKEMPLKKPYLILENKFRGNAQNKNLSIPIKKKNAGFQFVLGGTITPAFGSEEAIEWFKVIQSNYTDSVLILIGHVPLRAYLSYLREIASDNPNIIFTLSEDPIPHSELLAAYEKADFILMPYQQKDEIKSKMPTKIYEAAALKRPLLFSPNPKWKKFIYAYQGGFEIDFKKLSGASETFQQALIKDYFISDVPVEIYWESQQDDFLNLIDSL</sequence>
<gene>
    <name evidence="1" type="ORF">SAMN04488104_105014</name>
</gene>
<dbReference type="Gene3D" id="3.40.50.2000">
    <property type="entry name" value="Glycogen Phosphorylase B"/>
    <property type="match status" value="1"/>
</dbReference>
<dbReference type="GO" id="GO:0016740">
    <property type="term" value="F:transferase activity"/>
    <property type="evidence" value="ECO:0007669"/>
    <property type="project" value="UniProtKB-KW"/>
</dbReference>
<evidence type="ECO:0000313" key="1">
    <source>
        <dbReference type="EMBL" id="SDD71898.1"/>
    </source>
</evidence>
<accession>A0A1G6X1A4</accession>
<reference evidence="2" key="1">
    <citation type="submission" date="2016-10" db="EMBL/GenBank/DDBJ databases">
        <authorList>
            <person name="Varghese N."/>
            <person name="Submissions S."/>
        </authorList>
    </citation>
    <scope>NUCLEOTIDE SEQUENCE [LARGE SCALE GENOMIC DNA]</scope>
    <source>
        <strain evidence="2">DSM 23095</strain>
    </source>
</reference>
<keyword evidence="1" id="KW-0808">Transferase</keyword>
<name>A0A1G6X1A4_9BACT</name>